<feature type="domain" description="CAAX prenyl protease 2/Lysostaphin resistance protein A-like" evidence="2">
    <location>
        <begin position="126"/>
        <end position="212"/>
    </location>
</feature>
<evidence type="ECO:0000313" key="4">
    <source>
        <dbReference type="Proteomes" id="UP001232584"/>
    </source>
</evidence>
<dbReference type="PANTHER" id="PTHR36435">
    <property type="entry name" value="SLR1288 PROTEIN"/>
    <property type="match status" value="1"/>
</dbReference>
<keyword evidence="3" id="KW-0645">Protease</keyword>
<dbReference type="Pfam" id="PF02517">
    <property type="entry name" value="Rce1-like"/>
    <property type="match status" value="1"/>
</dbReference>
<organism evidence="3 4">
    <name type="scientific">Paraclostridium ghonii</name>
    <dbReference type="NCBI Taxonomy" id="29358"/>
    <lineage>
        <taxon>Bacteria</taxon>
        <taxon>Bacillati</taxon>
        <taxon>Bacillota</taxon>
        <taxon>Clostridia</taxon>
        <taxon>Peptostreptococcales</taxon>
        <taxon>Peptostreptococcaceae</taxon>
        <taxon>Paraclostridium</taxon>
    </lineage>
</organism>
<keyword evidence="3" id="KW-0378">Hydrolase</keyword>
<feature type="transmembrane region" description="Helical" evidence="1">
    <location>
        <begin position="180"/>
        <end position="197"/>
    </location>
</feature>
<feature type="transmembrane region" description="Helical" evidence="1">
    <location>
        <begin position="80"/>
        <end position="103"/>
    </location>
</feature>
<gene>
    <name evidence="3" type="ORF">QOZ92_003065</name>
</gene>
<feature type="transmembrane region" description="Helical" evidence="1">
    <location>
        <begin position="158"/>
        <end position="174"/>
    </location>
</feature>
<comment type="caution">
    <text evidence="3">The sequence shown here is derived from an EMBL/GenBank/DDBJ whole genome shotgun (WGS) entry which is preliminary data.</text>
</comment>
<dbReference type="Proteomes" id="UP001232584">
    <property type="component" value="Unassembled WGS sequence"/>
</dbReference>
<keyword evidence="1" id="KW-0812">Transmembrane</keyword>
<feature type="transmembrane region" description="Helical" evidence="1">
    <location>
        <begin position="7"/>
        <end position="27"/>
    </location>
</feature>
<evidence type="ECO:0000259" key="2">
    <source>
        <dbReference type="Pfam" id="PF02517"/>
    </source>
</evidence>
<dbReference type="InterPro" id="IPR052710">
    <property type="entry name" value="CAAX_protease"/>
</dbReference>
<protein>
    <submittedName>
        <fullName evidence="3">Membrane protease YdiL (CAAX protease family)</fullName>
    </submittedName>
</protein>
<keyword evidence="4" id="KW-1185">Reference proteome</keyword>
<evidence type="ECO:0000313" key="3">
    <source>
        <dbReference type="EMBL" id="MDQ0557930.1"/>
    </source>
</evidence>
<evidence type="ECO:0000256" key="1">
    <source>
        <dbReference type="SAM" id="Phobius"/>
    </source>
</evidence>
<dbReference type="GO" id="GO:0006508">
    <property type="term" value="P:proteolysis"/>
    <property type="evidence" value="ECO:0007669"/>
    <property type="project" value="UniProtKB-KW"/>
</dbReference>
<dbReference type="GO" id="GO:0008233">
    <property type="term" value="F:peptidase activity"/>
    <property type="evidence" value="ECO:0007669"/>
    <property type="project" value="UniProtKB-KW"/>
</dbReference>
<feature type="transmembrane region" description="Helical" evidence="1">
    <location>
        <begin position="127"/>
        <end position="146"/>
    </location>
</feature>
<dbReference type="PANTHER" id="PTHR36435:SF1">
    <property type="entry name" value="CAAX AMINO TERMINAL PROTEASE FAMILY PROTEIN"/>
    <property type="match status" value="1"/>
</dbReference>
<sequence>MKEIKIWKMALIWFGTIFFVAIGEIIYSLPNDNLEVNEILTAFIVMLSILIVTLISGRVGTTVVKERCHNFKKIASIKEILTVVLTQLLLSTGIANLSIGILASNNPNKALELLTDSLGNPNNRIELILWLITIVILAPILEEIVFSRVLFKRLNMKFSFISSSIISSLIFGFGHESLSILGAVVFGVACCVLYKKYKNLLVPISVHVINNLSVGILSTISDFNGTLN</sequence>
<name>A0ABU0N481_9FIRM</name>
<dbReference type="InterPro" id="IPR003675">
    <property type="entry name" value="Rce1/LyrA-like_dom"/>
</dbReference>
<proteinExistence type="predicted"/>
<reference evidence="3 4" key="1">
    <citation type="submission" date="2023-07" db="EMBL/GenBank/DDBJ databases">
        <title>Genomic Encyclopedia of Type Strains, Phase IV (KMG-IV): sequencing the most valuable type-strain genomes for metagenomic binning, comparative biology and taxonomic classification.</title>
        <authorList>
            <person name="Goeker M."/>
        </authorList>
    </citation>
    <scope>NUCLEOTIDE SEQUENCE [LARGE SCALE GENOMIC DNA]</scope>
    <source>
        <strain evidence="3 4">DSM 15049</strain>
    </source>
</reference>
<dbReference type="EMBL" id="JAUSWG010000016">
    <property type="protein sequence ID" value="MDQ0557930.1"/>
    <property type="molecule type" value="Genomic_DNA"/>
</dbReference>
<keyword evidence="1" id="KW-0472">Membrane</keyword>
<accession>A0ABU0N481</accession>
<dbReference type="RefSeq" id="WP_307509695.1">
    <property type="nucleotide sequence ID" value="NZ_BAAACE010000001.1"/>
</dbReference>
<feature type="transmembrane region" description="Helical" evidence="1">
    <location>
        <begin position="39"/>
        <end position="59"/>
    </location>
</feature>
<keyword evidence="1" id="KW-1133">Transmembrane helix</keyword>